<dbReference type="PANTHER" id="PTHR11100">
    <property type="entry name" value="HEREGULIN-NEUREGULIN FAMILY MEMBER"/>
    <property type="match status" value="1"/>
</dbReference>
<evidence type="ECO:0000256" key="14">
    <source>
        <dbReference type="PROSITE-ProRule" id="PRU00076"/>
    </source>
</evidence>
<dbReference type="GO" id="GO:0005615">
    <property type="term" value="C:extracellular space"/>
    <property type="evidence" value="ECO:0007669"/>
    <property type="project" value="TreeGrafter"/>
</dbReference>
<dbReference type="PROSITE" id="PS00022">
    <property type="entry name" value="EGF_1"/>
    <property type="match status" value="1"/>
</dbReference>
<dbReference type="GO" id="GO:0045499">
    <property type="term" value="F:chemorepellent activity"/>
    <property type="evidence" value="ECO:0007669"/>
    <property type="project" value="TreeGrafter"/>
</dbReference>
<dbReference type="PANTHER" id="PTHR11100:SF7">
    <property type="entry name" value="PRO-NEUREGULIN-1, MEMBRANE-BOUND ISOFORM"/>
    <property type="match status" value="1"/>
</dbReference>
<dbReference type="GO" id="GO:0003222">
    <property type="term" value="P:ventricular trabecula myocardium morphogenesis"/>
    <property type="evidence" value="ECO:0007669"/>
    <property type="project" value="Ensembl"/>
</dbReference>
<dbReference type="SUPFAM" id="SSF57196">
    <property type="entry name" value="EGF/Laminin"/>
    <property type="match status" value="1"/>
</dbReference>
<evidence type="ECO:0000313" key="18">
    <source>
        <dbReference type="Ensembl" id="ENSPLAP00000018907.1"/>
    </source>
</evidence>
<feature type="region of interest" description="Disordered" evidence="15">
    <location>
        <begin position="407"/>
        <end position="433"/>
    </location>
</feature>
<keyword evidence="4" id="KW-1003">Cell membrane</keyword>
<evidence type="ECO:0000256" key="2">
    <source>
        <dbReference type="ARBA" id="ARBA00004613"/>
    </source>
</evidence>
<evidence type="ECO:0000256" key="9">
    <source>
        <dbReference type="ARBA" id="ARBA00023030"/>
    </source>
</evidence>
<dbReference type="GO" id="GO:0031641">
    <property type="term" value="P:regulation of myelination"/>
    <property type="evidence" value="ECO:0007669"/>
    <property type="project" value="Ensembl"/>
</dbReference>
<proteinExistence type="inferred from homology"/>
<feature type="compositionally biased region" description="Acidic residues" evidence="15">
    <location>
        <begin position="37"/>
        <end position="49"/>
    </location>
</feature>
<dbReference type="GO" id="GO:0048484">
    <property type="term" value="P:enteric nervous system development"/>
    <property type="evidence" value="ECO:0007669"/>
    <property type="project" value="Ensembl"/>
</dbReference>
<evidence type="ECO:0000256" key="5">
    <source>
        <dbReference type="ARBA" id="ARBA00022525"/>
    </source>
</evidence>
<dbReference type="GO" id="GO:0030296">
    <property type="term" value="F:protein tyrosine kinase activator activity"/>
    <property type="evidence" value="ECO:0007669"/>
    <property type="project" value="TreeGrafter"/>
</dbReference>
<feature type="region of interest" description="Disordered" evidence="15">
    <location>
        <begin position="369"/>
        <end position="391"/>
    </location>
</feature>
<evidence type="ECO:0000256" key="3">
    <source>
        <dbReference type="ARBA" id="ARBA00008216"/>
    </source>
</evidence>
<protein>
    <submittedName>
        <fullName evidence="18">Neuregulin 1</fullName>
    </submittedName>
</protein>
<dbReference type="InterPro" id="IPR040180">
    <property type="entry name" value="Neuregulin"/>
</dbReference>
<dbReference type="InterPro" id="IPR002154">
    <property type="entry name" value="Neuregulin_C"/>
</dbReference>
<feature type="transmembrane region" description="Helical" evidence="16">
    <location>
        <begin position="309"/>
        <end position="330"/>
    </location>
</feature>
<dbReference type="GeneTree" id="ENSGT00940000157326"/>
<dbReference type="GO" id="GO:0036135">
    <property type="term" value="P:Schwann cell migration"/>
    <property type="evidence" value="ECO:0007669"/>
    <property type="project" value="Ensembl"/>
</dbReference>
<dbReference type="GO" id="GO:0031101">
    <property type="term" value="P:fin regeneration"/>
    <property type="evidence" value="ECO:0007669"/>
    <property type="project" value="Ensembl"/>
</dbReference>
<dbReference type="GO" id="GO:0021755">
    <property type="term" value="P:eurydendroid cell differentiation"/>
    <property type="evidence" value="ECO:0007669"/>
    <property type="project" value="Ensembl"/>
</dbReference>
<dbReference type="GO" id="GO:0021778">
    <property type="term" value="P:oligodendrocyte cell fate specification"/>
    <property type="evidence" value="ECO:0007669"/>
    <property type="project" value="Ensembl"/>
</dbReference>
<keyword evidence="12" id="KW-0325">Glycoprotein</keyword>
<comment type="subcellular location">
    <subcellularLocation>
        <location evidence="1">Cell membrane</location>
        <topology evidence="1">Single-pass type I membrane protein</topology>
    </subcellularLocation>
    <subcellularLocation>
        <location evidence="2">Secreted</location>
    </subcellularLocation>
</comment>
<dbReference type="AlphaFoldDB" id="A0A3B3V1U6"/>
<evidence type="ECO:0000256" key="6">
    <source>
        <dbReference type="ARBA" id="ARBA00022536"/>
    </source>
</evidence>
<keyword evidence="10 16" id="KW-0472">Membrane</keyword>
<sequence length="599" mass="64388">MKMTEGMEDYSAGPAPSPETASPTGPPPDTGPVPEEKPEETEAAGESGDEGVKGITEEGRGDGEREGALGIVPLPATCCVCIEMEQINRCLHSEKICILPILACLLSLALCTAGLKWVFVDKIFEYEPPTHLDPKPIGQDPIIISVNPTLGITVSIPHSAPSTVSLTTTIAITSGHPDVFGKEKSTVGPFVPQSPQVTYPSVTLKYNAERSTVPKQNSNPQTTQDLDKLFQTISTTSTSSPTKTSSHIMRCSDRQKNYCVNGGECFTLEIMPGSTKFLCRCPSEFTGDRCQNYVMASFYKAEELYQKRILTITGICIALLVVGIMCVVAYCKTKKRSSICWSEYWSNNVLSDTESYSVMSLAENSQRATQGVRGRLNATSGTTDLSSNSTKCQDTKLQQELFASPMRSLSQLSPDSKTALSTPVSPPSEMSAPLSSLALSVPSVALSPSVEEECPLLLSKKSQQQLSARLADQKRSFSHYNHGLVAHSLPPSPALVAKNVTYGVTGDCGTDAASYSFLELPEKLMNQNCSTKSAVCHVLHFVESSDSMLFGETDEPHGGDAPFRTADSSTALWNVESSRTNPASPSPVLLVKPYNPIAV</sequence>
<dbReference type="GO" id="GO:0035556">
    <property type="term" value="P:intracellular signal transduction"/>
    <property type="evidence" value="ECO:0007669"/>
    <property type="project" value="TreeGrafter"/>
</dbReference>
<dbReference type="GO" id="GO:0008083">
    <property type="term" value="F:growth factor activity"/>
    <property type="evidence" value="ECO:0007669"/>
    <property type="project" value="UniProtKB-KW"/>
</dbReference>
<accession>A0A3B3V1U6</accession>
<keyword evidence="8 16" id="KW-1133">Transmembrane helix</keyword>
<keyword evidence="9" id="KW-0339">Growth factor</keyword>
<dbReference type="Proteomes" id="UP000261500">
    <property type="component" value="Unplaced"/>
</dbReference>
<evidence type="ECO:0000259" key="17">
    <source>
        <dbReference type="PROSITE" id="PS50026"/>
    </source>
</evidence>
<dbReference type="InterPro" id="IPR000742">
    <property type="entry name" value="EGF"/>
</dbReference>
<keyword evidence="7 16" id="KW-0812">Transmembrane</keyword>
<keyword evidence="5" id="KW-0964">Secreted</keyword>
<evidence type="ECO:0000256" key="1">
    <source>
        <dbReference type="ARBA" id="ARBA00004251"/>
    </source>
</evidence>
<keyword evidence="13" id="KW-0393">Immunoglobulin domain</keyword>
<keyword evidence="19" id="KW-1185">Reference proteome</keyword>
<feature type="transmembrane region" description="Helical" evidence="16">
    <location>
        <begin position="98"/>
        <end position="119"/>
    </location>
</feature>
<evidence type="ECO:0000313" key="19">
    <source>
        <dbReference type="Proteomes" id="UP000261500"/>
    </source>
</evidence>
<dbReference type="Gene3D" id="2.10.25.10">
    <property type="entry name" value="Laminin"/>
    <property type="match status" value="1"/>
</dbReference>
<evidence type="ECO:0000256" key="10">
    <source>
        <dbReference type="ARBA" id="ARBA00023136"/>
    </source>
</evidence>
<evidence type="ECO:0000256" key="16">
    <source>
        <dbReference type="SAM" id="Phobius"/>
    </source>
</evidence>
<dbReference type="GO" id="GO:0001755">
    <property type="term" value="P:neural crest cell migration"/>
    <property type="evidence" value="ECO:0007669"/>
    <property type="project" value="Ensembl"/>
</dbReference>
<evidence type="ECO:0000256" key="15">
    <source>
        <dbReference type="SAM" id="MobiDB-lite"/>
    </source>
</evidence>
<comment type="caution">
    <text evidence="14">Lacks conserved residue(s) required for the propagation of feature annotation.</text>
</comment>
<dbReference type="PROSITE" id="PS50026">
    <property type="entry name" value="EGF_3"/>
    <property type="match status" value="1"/>
</dbReference>
<keyword evidence="11 14" id="KW-1015">Disulfide bond</keyword>
<feature type="region of interest" description="Disordered" evidence="15">
    <location>
        <begin position="1"/>
        <end position="68"/>
    </location>
</feature>
<dbReference type="STRING" id="48699.ENSPLAP00000018907"/>
<comment type="similarity">
    <text evidence="3">Belongs to the neuregulin family.</text>
</comment>
<evidence type="ECO:0000256" key="13">
    <source>
        <dbReference type="ARBA" id="ARBA00023319"/>
    </source>
</evidence>
<dbReference type="GO" id="GO:0014044">
    <property type="term" value="P:Schwann cell development"/>
    <property type="evidence" value="ECO:0007669"/>
    <property type="project" value="Ensembl"/>
</dbReference>
<evidence type="ECO:0000256" key="7">
    <source>
        <dbReference type="ARBA" id="ARBA00022692"/>
    </source>
</evidence>
<evidence type="ECO:0000256" key="12">
    <source>
        <dbReference type="ARBA" id="ARBA00023180"/>
    </source>
</evidence>
<evidence type="ECO:0000256" key="4">
    <source>
        <dbReference type="ARBA" id="ARBA00022475"/>
    </source>
</evidence>
<reference evidence="18" key="1">
    <citation type="submission" date="2025-08" db="UniProtKB">
        <authorList>
            <consortium name="Ensembl"/>
        </authorList>
    </citation>
    <scope>IDENTIFICATION</scope>
</reference>
<feature type="compositionally biased region" description="Polar residues" evidence="15">
    <location>
        <begin position="377"/>
        <end position="391"/>
    </location>
</feature>
<name>A0A3B3V1U6_9TELE</name>
<reference evidence="18" key="2">
    <citation type="submission" date="2025-09" db="UniProtKB">
        <authorList>
            <consortium name="Ensembl"/>
        </authorList>
    </citation>
    <scope>IDENTIFICATION</scope>
</reference>
<dbReference type="GO" id="GO:0005886">
    <property type="term" value="C:plasma membrane"/>
    <property type="evidence" value="ECO:0007669"/>
    <property type="project" value="UniProtKB-SubCell"/>
</dbReference>
<evidence type="ECO:0000256" key="8">
    <source>
        <dbReference type="ARBA" id="ARBA00022989"/>
    </source>
</evidence>
<feature type="disulfide bond" evidence="14">
    <location>
        <begin position="281"/>
        <end position="290"/>
    </location>
</feature>
<feature type="compositionally biased region" description="Basic and acidic residues" evidence="15">
    <location>
        <begin position="50"/>
        <end position="67"/>
    </location>
</feature>
<dbReference type="SMART" id="SM00181">
    <property type="entry name" value="EGF"/>
    <property type="match status" value="1"/>
</dbReference>
<organism evidence="18 19">
    <name type="scientific">Poecilia latipinna</name>
    <name type="common">sailfin molly</name>
    <dbReference type="NCBI Taxonomy" id="48699"/>
    <lineage>
        <taxon>Eukaryota</taxon>
        <taxon>Metazoa</taxon>
        <taxon>Chordata</taxon>
        <taxon>Craniata</taxon>
        <taxon>Vertebrata</taxon>
        <taxon>Euteleostomi</taxon>
        <taxon>Actinopterygii</taxon>
        <taxon>Neopterygii</taxon>
        <taxon>Teleostei</taxon>
        <taxon>Neoteleostei</taxon>
        <taxon>Acanthomorphata</taxon>
        <taxon>Ovalentaria</taxon>
        <taxon>Atherinomorphae</taxon>
        <taxon>Cyprinodontiformes</taxon>
        <taxon>Poeciliidae</taxon>
        <taxon>Poeciliinae</taxon>
        <taxon>Poecilia</taxon>
    </lineage>
</organism>
<feature type="compositionally biased region" description="Polar residues" evidence="15">
    <location>
        <begin position="407"/>
        <end position="423"/>
    </location>
</feature>
<dbReference type="Ensembl" id="ENSPLAT00000028525.1">
    <property type="protein sequence ID" value="ENSPLAP00000018907.1"/>
    <property type="gene ID" value="ENSPLAG00000023688.1"/>
</dbReference>
<feature type="domain" description="EGF-like" evidence="17">
    <location>
        <begin position="247"/>
        <end position="291"/>
    </location>
</feature>
<dbReference type="GO" id="GO:0060959">
    <property type="term" value="P:cardiac neuron development"/>
    <property type="evidence" value="ECO:0007669"/>
    <property type="project" value="Ensembl"/>
</dbReference>
<evidence type="ECO:0000256" key="11">
    <source>
        <dbReference type="ARBA" id="ARBA00023157"/>
    </source>
</evidence>
<keyword evidence="6 14" id="KW-0245">EGF-like domain</keyword>
<dbReference type="Pfam" id="PF02158">
    <property type="entry name" value="Neuregulin"/>
    <property type="match status" value="1"/>
</dbReference>